<dbReference type="Proteomes" id="UP000308181">
    <property type="component" value="Unassembled WGS sequence"/>
</dbReference>
<feature type="signal peptide" evidence="1">
    <location>
        <begin position="1"/>
        <end position="20"/>
    </location>
</feature>
<protein>
    <submittedName>
        <fullName evidence="2">Uncharacterized protein</fullName>
    </submittedName>
</protein>
<accession>A0A4U1C1F3</accession>
<dbReference type="EMBL" id="SWBP01000004">
    <property type="protein sequence ID" value="TKB96887.1"/>
    <property type="molecule type" value="Genomic_DNA"/>
</dbReference>
<reference evidence="2 3" key="1">
    <citation type="submission" date="2019-04" db="EMBL/GenBank/DDBJ databases">
        <title>Pedobacter sp. AR-3-17 sp. nov., isolated from Arctic soil.</title>
        <authorList>
            <person name="Dahal R.H."/>
            <person name="Kim D.-U."/>
        </authorList>
    </citation>
    <scope>NUCLEOTIDE SEQUENCE [LARGE SCALE GENOMIC DNA]</scope>
    <source>
        <strain evidence="2 3">AR-3-17</strain>
    </source>
</reference>
<sequence>MKKVIIQAAFFMLLALTSFAQKSETIVSWNFFTQIDGGTDNSVPSIMSADISSKGIVKGKGLSKNNEFKQPKYWGAKGFSFDKNGPEDGIKKEKFITFSFITNAAKPLSLDEIKPLRIKISSIGPVNYTFQYSFDGVEFKDITTIKVDNPVKFSDLITPAVKLSDVKDLQRIATGKTVYMRIIPWGAKGNEYNDCYLGSSYDYAALTVTGNFK</sequence>
<name>A0A4U1C1F3_9SPHI</name>
<proteinExistence type="predicted"/>
<gene>
    <name evidence="2" type="ORF">FA046_12485</name>
</gene>
<dbReference type="RefSeq" id="WP_136826851.1">
    <property type="nucleotide sequence ID" value="NZ_SWBP01000004.1"/>
</dbReference>
<keyword evidence="3" id="KW-1185">Reference proteome</keyword>
<evidence type="ECO:0000313" key="2">
    <source>
        <dbReference type="EMBL" id="TKB96887.1"/>
    </source>
</evidence>
<keyword evidence="1" id="KW-0732">Signal</keyword>
<organism evidence="2 3">
    <name type="scientific">Pedobacter cryophilus</name>
    <dbReference type="NCBI Taxonomy" id="2571271"/>
    <lineage>
        <taxon>Bacteria</taxon>
        <taxon>Pseudomonadati</taxon>
        <taxon>Bacteroidota</taxon>
        <taxon>Sphingobacteriia</taxon>
        <taxon>Sphingobacteriales</taxon>
        <taxon>Sphingobacteriaceae</taxon>
        <taxon>Pedobacter</taxon>
    </lineage>
</organism>
<dbReference type="OrthoDB" id="975384at2"/>
<evidence type="ECO:0000313" key="3">
    <source>
        <dbReference type="Proteomes" id="UP000308181"/>
    </source>
</evidence>
<feature type="chain" id="PRO_5020671985" evidence="1">
    <location>
        <begin position="21"/>
        <end position="213"/>
    </location>
</feature>
<dbReference type="AlphaFoldDB" id="A0A4U1C1F3"/>
<evidence type="ECO:0000256" key="1">
    <source>
        <dbReference type="SAM" id="SignalP"/>
    </source>
</evidence>
<comment type="caution">
    <text evidence="2">The sequence shown here is derived from an EMBL/GenBank/DDBJ whole genome shotgun (WGS) entry which is preliminary data.</text>
</comment>